<dbReference type="GO" id="GO:0032259">
    <property type="term" value="P:methylation"/>
    <property type="evidence" value="ECO:0007669"/>
    <property type="project" value="UniProtKB-KW"/>
</dbReference>
<dbReference type="GO" id="GO:0008033">
    <property type="term" value="P:tRNA processing"/>
    <property type="evidence" value="ECO:0007669"/>
    <property type="project" value="UniProtKB-KW"/>
</dbReference>
<evidence type="ECO:0000256" key="3">
    <source>
        <dbReference type="ARBA" id="ARBA00012750"/>
    </source>
</evidence>
<evidence type="ECO:0000256" key="1">
    <source>
        <dbReference type="ARBA" id="ARBA00004797"/>
    </source>
</evidence>
<evidence type="ECO:0000256" key="2">
    <source>
        <dbReference type="ARBA" id="ARBA00008569"/>
    </source>
</evidence>
<evidence type="ECO:0000256" key="9">
    <source>
        <dbReference type="ARBA" id="ARBA00025378"/>
    </source>
</evidence>
<evidence type="ECO:0000313" key="15">
    <source>
        <dbReference type="Proteomes" id="UP001233999"/>
    </source>
</evidence>
<dbReference type="EC" id="2.1.1.282" evidence="3"/>
<keyword evidence="7" id="KW-0949">S-adenosyl-L-methionine</keyword>
<dbReference type="FunFam" id="3.30.1960.10:FF:000001">
    <property type="entry name" value="tRNA wybutosine-synthesizing protein 3 homolog"/>
    <property type="match status" value="1"/>
</dbReference>
<reference evidence="14" key="2">
    <citation type="submission" date="2023-05" db="EMBL/GenBank/DDBJ databases">
        <authorList>
            <person name="Fouks B."/>
        </authorList>
    </citation>
    <scope>NUCLEOTIDE SEQUENCE</scope>
    <source>
        <strain evidence="14">Stay&amp;Tobe</strain>
        <tissue evidence="14">Testes</tissue>
    </source>
</reference>
<evidence type="ECO:0000256" key="11">
    <source>
        <dbReference type="ARBA" id="ARBA00049202"/>
    </source>
</evidence>
<dbReference type="SUPFAM" id="SSF111278">
    <property type="entry name" value="SSo0622-like"/>
    <property type="match status" value="1"/>
</dbReference>
<keyword evidence="5" id="KW-0489">Methyltransferase</keyword>
<sequence>MISPEEFQRQKNQILDGIDLSRKGCIDDPIQELVELINTEDDFVTTSSCSGRVILFCEDIVNGKRKKGCKWLYTTHENVKDDDLLRSIQPNEGNNVLKFEPMILHVQCRTLEKAKLMHTCALESGFRNSGITLGKHGKIILAIRSCMGLEVPLTEDGNTLVSNEYLKYLTKKANEKMEENKTRTERFFSNLKSSVEKKEQE</sequence>
<evidence type="ECO:0000259" key="13">
    <source>
        <dbReference type="Pfam" id="PF02676"/>
    </source>
</evidence>
<dbReference type="EMBL" id="JASPKZ010004937">
    <property type="protein sequence ID" value="KAJ9589480.1"/>
    <property type="molecule type" value="Genomic_DNA"/>
</dbReference>
<organism evidence="14 15">
    <name type="scientific">Diploptera punctata</name>
    <name type="common">Pacific beetle cockroach</name>
    <dbReference type="NCBI Taxonomy" id="6984"/>
    <lineage>
        <taxon>Eukaryota</taxon>
        <taxon>Metazoa</taxon>
        <taxon>Ecdysozoa</taxon>
        <taxon>Arthropoda</taxon>
        <taxon>Hexapoda</taxon>
        <taxon>Insecta</taxon>
        <taxon>Pterygota</taxon>
        <taxon>Neoptera</taxon>
        <taxon>Polyneoptera</taxon>
        <taxon>Dictyoptera</taxon>
        <taxon>Blattodea</taxon>
        <taxon>Blaberoidea</taxon>
        <taxon>Blaberidae</taxon>
        <taxon>Diplopterinae</taxon>
        <taxon>Diploptera</taxon>
    </lineage>
</organism>
<evidence type="ECO:0000313" key="14">
    <source>
        <dbReference type="EMBL" id="KAJ9589480.1"/>
    </source>
</evidence>
<dbReference type="GO" id="GO:0008168">
    <property type="term" value="F:methyltransferase activity"/>
    <property type="evidence" value="ECO:0007669"/>
    <property type="project" value="UniProtKB-KW"/>
</dbReference>
<feature type="domain" description="tRNA wybutosine-synthesizing protein" evidence="13">
    <location>
        <begin position="10"/>
        <end position="192"/>
    </location>
</feature>
<dbReference type="PANTHER" id="PTHR48418">
    <property type="entry name" value="TRNA WYBUTOSINE-SYNTHESIZING PROTEIN 3"/>
    <property type="match status" value="1"/>
</dbReference>
<dbReference type="PANTHER" id="PTHR48418:SF1">
    <property type="entry name" value="TRNA WYBUTOSINE-SYNTHESIZING PROTEIN 3"/>
    <property type="match status" value="1"/>
</dbReference>
<comment type="similarity">
    <text evidence="2">Belongs to the TYW3 family.</text>
</comment>
<gene>
    <name evidence="14" type="ORF">L9F63_017297</name>
</gene>
<evidence type="ECO:0000256" key="8">
    <source>
        <dbReference type="ARBA" id="ARBA00022694"/>
    </source>
</evidence>
<comment type="function">
    <text evidence="9">Probable S-adenosyl-L-methionine-dependent methyltransferase that acts as a component of the wybutosine biosynthesis pathway. Wybutosine is a hyper modified guanosine with a tricyclic base found at the 3'-position adjacent to the anticodon of eukaryotic phenylalanine tRNA.</text>
</comment>
<protein>
    <recommendedName>
        <fullName evidence="4">tRNA wybutosine-synthesizing protein 3 homolog</fullName>
        <ecNumber evidence="3">2.1.1.282</ecNumber>
    </recommendedName>
    <alternativeName>
        <fullName evidence="10">tRNA(Phe) 7-((3-amino-3-carboxypropyl)-4-demethylwyosine(37)-N(4))-methyltransferase</fullName>
    </alternativeName>
</protein>
<dbReference type="Proteomes" id="UP001233999">
    <property type="component" value="Unassembled WGS sequence"/>
</dbReference>
<evidence type="ECO:0000256" key="7">
    <source>
        <dbReference type="ARBA" id="ARBA00022691"/>
    </source>
</evidence>
<evidence type="ECO:0000256" key="5">
    <source>
        <dbReference type="ARBA" id="ARBA00022603"/>
    </source>
</evidence>
<evidence type="ECO:0000256" key="6">
    <source>
        <dbReference type="ARBA" id="ARBA00022679"/>
    </source>
</evidence>
<evidence type="ECO:0000256" key="12">
    <source>
        <dbReference type="SAM" id="MobiDB-lite"/>
    </source>
</evidence>
<dbReference type="Pfam" id="PF02676">
    <property type="entry name" value="TYW3"/>
    <property type="match status" value="1"/>
</dbReference>
<dbReference type="InterPro" id="IPR003827">
    <property type="entry name" value="tRNA_yW-synthesising"/>
</dbReference>
<keyword evidence="15" id="KW-1185">Reference proteome</keyword>
<reference evidence="14" key="1">
    <citation type="journal article" date="2023" name="IScience">
        <title>Live-bearing cockroach genome reveals convergent evolutionary mechanisms linked to viviparity in insects and beyond.</title>
        <authorList>
            <person name="Fouks B."/>
            <person name="Harrison M.C."/>
            <person name="Mikhailova A.A."/>
            <person name="Marchal E."/>
            <person name="English S."/>
            <person name="Carruthers M."/>
            <person name="Jennings E.C."/>
            <person name="Chiamaka E.L."/>
            <person name="Frigard R.A."/>
            <person name="Pippel M."/>
            <person name="Attardo G.M."/>
            <person name="Benoit J.B."/>
            <person name="Bornberg-Bauer E."/>
            <person name="Tobe S.S."/>
        </authorList>
    </citation>
    <scope>NUCLEOTIDE SEQUENCE</scope>
    <source>
        <strain evidence="14">Stay&amp;Tobe</strain>
    </source>
</reference>
<comment type="catalytic activity">
    <reaction evidence="11">
        <text>4-demethyl-7-[(3S)-3-amino-3-carboxypropyl]wyosine(37) in tRNA(Phe) + S-adenosyl-L-methionine = 7-[(3S)-3-amino-3-carboxypropyl]wyosine(37) in tRNA(Phe) + S-adenosyl-L-homocysteine + H(+)</text>
        <dbReference type="Rhea" id="RHEA:36635"/>
        <dbReference type="Rhea" id="RHEA-COMP:10378"/>
        <dbReference type="Rhea" id="RHEA-COMP:10379"/>
        <dbReference type="ChEBI" id="CHEBI:15378"/>
        <dbReference type="ChEBI" id="CHEBI:57856"/>
        <dbReference type="ChEBI" id="CHEBI:59789"/>
        <dbReference type="ChEBI" id="CHEBI:73543"/>
        <dbReference type="ChEBI" id="CHEBI:73550"/>
        <dbReference type="EC" id="2.1.1.282"/>
    </reaction>
</comment>
<dbReference type="AlphaFoldDB" id="A0AAD8EGA9"/>
<evidence type="ECO:0000256" key="4">
    <source>
        <dbReference type="ARBA" id="ARBA00016536"/>
    </source>
</evidence>
<dbReference type="Gene3D" id="3.30.1960.10">
    <property type="entry name" value="tRNA wybutosine-synthesizing-like"/>
    <property type="match status" value="1"/>
</dbReference>
<evidence type="ECO:0000256" key="10">
    <source>
        <dbReference type="ARBA" id="ARBA00030554"/>
    </source>
</evidence>
<feature type="compositionally biased region" description="Basic and acidic residues" evidence="12">
    <location>
        <begin position="175"/>
        <end position="186"/>
    </location>
</feature>
<keyword evidence="6" id="KW-0808">Transferase</keyword>
<comment type="caution">
    <text evidence="14">The sequence shown here is derived from an EMBL/GenBank/DDBJ whole genome shotgun (WGS) entry which is preliminary data.</text>
</comment>
<accession>A0AAD8EGA9</accession>
<name>A0AAD8EGA9_DIPPU</name>
<keyword evidence="8" id="KW-0819">tRNA processing</keyword>
<feature type="region of interest" description="Disordered" evidence="12">
    <location>
        <begin position="175"/>
        <end position="201"/>
    </location>
</feature>
<dbReference type="InterPro" id="IPR036602">
    <property type="entry name" value="tRNA_yW-synthesising-like_sf"/>
</dbReference>
<proteinExistence type="inferred from homology"/>
<comment type="pathway">
    <text evidence="1">tRNA modification; wybutosine-tRNA(Phe) biosynthesis.</text>
</comment>